<evidence type="ECO:0000256" key="1">
    <source>
        <dbReference type="SAM" id="Coils"/>
    </source>
</evidence>
<dbReference type="AlphaFoldDB" id="A0A0M0K5W8"/>
<dbReference type="EMBL" id="JWZX01001363">
    <property type="protein sequence ID" value="KOO33972.1"/>
    <property type="molecule type" value="Genomic_DNA"/>
</dbReference>
<keyword evidence="3" id="KW-1185">Reference proteome</keyword>
<gene>
    <name evidence="2" type="ORF">Ctob_012422</name>
</gene>
<proteinExistence type="predicted"/>
<evidence type="ECO:0000313" key="3">
    <source>
        <dbReference type="Proteomes" id="UP000037460"/>
    </source>
</evidence>
<organism evidence="2 3">
    <name type="scientific">Chrysochromulina tobinii</name>
    <dbReference type="NCBI Taxonomy" id="1460289"/>
    <lineage>
        <taxon>Eukaryota</taxon>
        <taxon>Haptista</taxon>
        <taxon>Haptophyta</taxon>
        <taxon>Prymnesiophyceae</taxon>
        <taxon>Prymnesiales</taxon>
        <taxon>Chrysochromulinaceae</taxon>
        <taxon>Chrysochromulina</taxon>
    </lineage>
</organism>
<dbReference type="OrthoDB" id="10616826at2759"/>
<comment type="caution">
    <text evidence="2">The sequence shown here is derived from an EMBL/GenBank/DDBJ whole genome shotgun (WGS) entry which is preliminary data.</text>
</comment>
<reference evidence="3" key="1">
    <citation type="journal article" date="2015" name="PLoS Genet.">
        <title>Genome Sequence and Transcriptome Analyses of Chrysochromulina tobin: Metabolic Tools for Enhanced Algal Fitness in the Prominent Order Prymnesiales (Haptophyceae).</title>
        <authorList>
            <person name="Hovde B.T."/>
            <person name="Deodato C.R."/>
            <person name="Hunsperger H.M."/>
            <person name="Ryken S.A."/>
            <person name="Yost W."/>
            <person name="Jha R.K."/>
            <person name="Patterson J."/>
            <person name="Monnat R.J. Jr."/>
            <person name="Barlow S.B."/>
            <person name="Starkenburg S.R."/>
            <person name="Cattolico R.A."/>
        </authorList>
    </citation>
    <scope>NUCLEOTIDE SEQUENCE</scope>
    <source>
        <strain evidence="3">CCMP291</strain>
    </source>
</reference>
<name>A0A0M0K5W8_9EUKA</name>
<evidence type="ECO:0000313" key="2">
    <source>
        <dbReference type="EMBL" id="KOO33972.1"/>
    </source>
</evidence>
<accession>A0A0M0K5W8</accession>
<feature type="coiled-coil region" evidence="1">
    <location>
        <begin position="54"/>
        <end position="81"/>
    </location>
</feature>
<sequence>MSQVDDEMLDMLRSIVGEGPPDDRLKMLLVRSGGDVAAAANAFFDGVIERDQQLDLATRVCEALVRRLRETERTLATADADRAERSELLEAEVQTDEVELLASTVVAPPAAPTLRSLLGLPMLRVAAARLLLPLHLLQWVLPHMPLVSPLLQRLTQGLAPAGAAVESAGAPGAEAAAILSALELPSELIDQIVAWERQQTEAEGEWRLKQSRMHLEFEERKRRLQEQQLGQRKKLRESCDAALRPTYETGTSVCVELERRLVGKLCRLCEHRPPASSRVPQDMLPGPLARIRAVNFGQLDAPLRAPNCPSTSRSVGVVPVSSGILVTLEKLSDRNGIAMLPAADDPLDGFSRSGRGQTEVKLPLRLLGARVRVLSEAEAQAATRAANERIFVVRYAGGEHGGPIEPVQILPEGLSLAEYDISFAAGAAALRVEHRLDGPVRCRAEPAAQKQVFSETPVELYTQEVDADTHNIVQVYFSDLRDEVAVDVLNLTGTDTSLDDEECCAFPPDATGAALNYKIIVRDGSVVAVLYQEGDDVRTSPFIEHKLPSAGAFVTLADGSLGKLGPLPRGLIVTRAPTELPENAPLWPPMRGLRPKGKHPAELPGMIDLQVLQTHGQVAWPPTECSVPVCAITPAESSRLPKEIVSTLTEMYGSLEERQREMADLELEGISEERLQALQRGIQRFAALARFG</sequence>
<protein>
    <submittedName>
        <fullName evidence="2">Uncharacterized protein</fullName>
    </submittedName>
</protein>
<dbReference type="Proteomes" id="UP000037460">
    <property type="component" value="Unassembled WGS sequence"/>
</dbReference>
<keyword evidence="1" id="KW-0175">Coiled coil</keyword>